<keyword evidence="10" id="KW-1185">Reference proteome</keyword>
<gene>
    <name evidence="9" type="primary">sigL</name>
    <name evidence="9" type="ORF">Mal48_29030</name>
</gene>
<dbReference type="InterPro" id="IPR007627">
    <property type="entry name" value="RNA_pol_sigma70_r2"/>
</dbReference>
<dbReference type="GO" id="GO:0016987">
    <property type="term" value="F:sigma factor activity"/>
    <property type="evidence" value="ECO:0007669"/>
    <property type="project" value="UniProtKB-KW"/>
</dbReference>
<keyword evidence="3" id="KW-0731">Sigma factor</keyword>
<feature type="domain" description="RNA polymerase sigma-70 region 2" evidence="7">
    <location>
        <begin position="23"/>
        <end position="87"/>
    </location>
</feature>
<dbReference type="EMBL" id="CP036267">
    <property type="protein sequence ID" value="QDT33649.1"/>
    <property type="molecule type" value="Genomic_DNA"/>
</dbReference>
<evidence type="ECO:0000256" key="4">
    <source>
        <dbReference type="ARBA" id="ARBA00023125"/>
    </source>
</evidence>
<evidence type="ECO:0000313" key="10">
    <source>
        <dbReference type="Proteomes" id="UP000315724"/>
    </source>
</evidence>
<name>A0A517QPT0_9PLAN</name>
<accession>A0A517QPT0</accession>
<dbReference type="SUPFAM" id="SSF88659">
    <property type="entry name" value="Sigma3 and sigma4 domains of RNA polymerase sigma factors"/>
    <property type="match status" value="1"/>
</dbReference>
<evidence type="ECO:0000256" key="3">
    <source>
        <dbReference type="ARBA" id="ARBA00023082"/>
    </source>
</evidence>
<dbReference type="CDD" id="cd06171">
    <property type="entry name" value="Sigma70_r4"/>
    <property type="match status" value="1"/>
</dbReference>
<dbReference type="InterPro" id="IPR013324">
    <property type="entry name" value="RNA_pol_sigma_r3/r4-like"/>
</dbReference>
<evidence type="ECO:0000259" key="7">
    <source>
        <dbReference type="Pfam" id="PF04542"/>
    </source>
</evidence>
<keyword evidence="2" id="KW-0805">Transcription regulation</keyword>
<dbReference type="Proteomes" id="UP000315724">
    <property type="component" value="Chromosome"/>
</dbReference>
<evidence type="ECO:0000259" key="8">
    <source>
        <dbReference type="Pfam" id="PF08281"/>
    </source>
</evidence>
<evidence type="ECO:0000256" key="2">
    <source>
        <dbReference type="ARBA" id="ARBA00023015"/>
    </source>
</evidence>
<comment type="similarity">
    <text evidence="1">Belongs to the sigma-70 factor family. ECF subfamily.</text>
</comment>
<keyword evidence="6" id="KW-0175">Coiled coil</keyword>
<dbReference type="KEGG" id="tpol:Mal48_29030"/>
<evidence type="ECO:0000256" key="5">
    <source>
        <dbReference type="ARBA" id="ARBA00023163"/>
    </source>
</evidence>
<dbReference type="InterPro" id="IPR014284">
    <property type="entry name" value="RNA_pol_sigma-70_dom"/>
</dbReference>
<feature type="coiled-coil region" evidence="6">
    <location>
        <begin position="158"/>
        <end position="185"/>
    </location>
</feature>
<dbReference type="RefSeq" id="WP_145200263.1">
    <property type="nucleotide sequence ID" value="NZ_CP036267.1"/>
</dbReference>
<reference evidence="9 10" key="1">
    <citation type="submission" date="2019-02" db="EMBL/GenBank/DDBJ databases">
        <title>Deep-cultivation of Planctomycetes and their phenomic and genomic characterization uncovers novel biology.</title>
        <authorList>
            <person name="Wiegand S."/>
            <person name="Jogler M."/>
            <person name="Boedeker C."/>
            <person name="Pinto D."/>
            <person name="Vollmers J."/>
            <person name="Rivas-Marin E."/>
            <person name="Kohn T."/>
            <person name="Peeters S.H."/>
            <person name="Heuer A."/>
            <person name="Rast P."/>
            <person name="Oberbeckmann S."/>
            <person name="Bunk B."/>
            <person name="Jeske O."/>
            <person name="Meyerdierks A."/>
            <person name="Storesund J.E."/>
            <person name="Kallscheuer N."/>
            <person name="Luecker S."/>
            <person name="Lage O.M."/>
            <person name="Pohl T."/>
            <person name="Merkel B.J."/>
            <person name="Hornburger P."/>
            <person name="Mueller R.-W."/>
            <person name="Bruemmer F."/>
            <person name="Labrenz M."/>
            <person name="Spormann A.M."/>
            <person name="Op den Camp H."/>
            <person name="Overmann J."/>
            <person name="Amann R."/>
            <person name="Jetten M.S.M."/>
            <person name="Mascher T."/>
            <person name="Medema M.H."/>
            <person name="Devos D.P."/>
            <person name="Kaster A.-K."/>
            <person name="Ovreas L."/>
            <person name="Rohde M."/>
            <person name="Galperin M.Y."/>
            <person name="Jogler C."/>
        </authorList>
    </citation>
    <scope>NUCLEOTIDE SEQUENCE [LARGE SCALE GENOMIC DNA]</scope>
    <source>
        <strain evidence="9 10">Mal48</strain>
    </source>
</reference>
<protein>
    <submittedName>
        <fullName evidence="9">ECF RNA polymerase sigma factor SigL</fullName>
    </submittedName>
</protein>
<keyword evidence="4" id="KW-0238">DNA-binding</keyword>
<dbReference type="InterPro" id="IPR013325">
    <property type="entry name" value="RNA_pol_sigma_r2"/>
</dbReference>
<dbReference type="Gene3D" id="1.10.1740.10">
    <property type="match status" value="1"/>
</dbReference>
<dbReference type="Pfam" id="PF08281">
    <property type="entry name" value="Sigma70_r4_2"/>
    <property type="match status" value="1"/>
</dbReference>
<dbReference type="InterPro" id="IPR013249">
    <property type="entry name" value="RNA_pol_sigma70_r4_t2"/>
</dbReference>
<dbReference type="OrthoDB" id="273655at2"/>
<dbReference type="NCBIfam" id="TIGR02937">
    <property type="entry name" value="sigma70-ECF"/>
    <property type="match status" value="1"/>
</dbReference>
<proteinExistence type="inferred from homology"/>
<feature type="domain" description="RNA polymerase sigma factor 70 region 4 type 2" evidence="8">
    <location>
        <begin position="120"/>
        <end position="172"/>
    </location>
</feature>
<evidence type="ECO:0000256" key="1">
    <source>
        <dbReference type="ARBA" id="ARBA00010641"/>
    </source>
</evidence>
<dbReference type="GO" id="GO:0006352">
    <property type="term" value="P:DNA-templated transcription initiation"/>
    <property type="evidence" value="ECO:0007669"/>
    <property type="project" value="InterPro"/>
</dbReference>
<dbReference type="InterPro" id="IPR036388">
    <property type="entry name" value="WH-like_DNA-bd_sf"/>
</dbReference>
<dbReference type="AlphaFoldDB" id="A0A517QPT0"/>
<evidence type="ECO:0000256" key="6">
    <source>
        <dbReference type="SAM" id="Coils"/>
    </source>
</evidence>
<dbReference type="PANTHER" id="PTHR43133:SF8">
    <property type="entry name" value="RNA POLYMERASE SIGMA FACTOR HI_1459-RELATED"/>
    <property type="match status" value="1"/>
</dbReference>
<dbReference type="Pfam" id="PF04542">
    <property type="entry name" value="Sigma70_r2"/>
    <property type="match status" value="1"/>
</dbReference>
<organism evidence="9 10">
    <name type="scientific">Thalassoglobus polymorphus</name>
    <dbReference type="NCBI Taxonomy" id="2527994"/>
    <lineage>
        <taxon>Bacteria</taxon>
        <taxon>Pseudomonadati</taxon>
        <taxon>Planctomycetota</taxon>
        <taxon>Planctomycetia</taxon>
        <taxon>Planctomycetales</taxon>
        <taxon>Planctomycetaceae</taxon>
        <taxon>Thalassoglobus</taxon>
    </lineage>
</organism>
<dbReference type="Gene3D" id="1.10.10.10">
    <property type="entry name" value="Winged helix-like DNA-binding domain superfamily/Winged helix DNA-binding domain"/>
    <property type="match status" value="1"/>
</dbReference>
<dbReference type="PANTHER" id="PTHR43133">
    <property type="entry name" value="RNA POLYMERASE ECF-TYPE SIGMA FACTO"/>
    <property type="match status" value="1"/>
</dbReference>
<dbReference type="GO" id="GO:0003677">
    <property type="term" value="F:DNA binding"/>
    <property type="evidence" value="ECO:0007669"/>
    <property type="project" value="UniProtKB-KW"/>
</dbReference>
<sequence>MTSTSKNQLELTDDSFWVRTLSENESWLRKILRNRLENADEVDDVFQEVSLAVAKADLRPTDPAKAEAWLYQVAIRQVLQFRRKAGRYRKLIRGQQERVLPNEQSGTDPMALILRTERRESIRKVMDQLSESDREILILKHAEKWTYKQLADRLGVSTNAIEHRLLKAKRQLQRLLKQLDSEDER</sequence>
<dbReference type="InterPro" id="IPR039425">
    <property type="entry name" value="RNA_pol_sigma-70-like"/>
</dbReference>
<dbReference type="SUPFAM" id="SSF88946">
    <property type="entry name" value="Sigma2 domain of RNA polymerase sigma factors"/>
    <property type="match status" value="1"/>
</dbReference>
<evidence type="ECO:0000313" key="9">
    <source>
        <dbReference type="EMBL" id="QDT33649.1"/>
    </source>
</evidence>
<keyword evidence="5" id="KW-0804">Transcription</keyword>